<keyword evidence="2" id="KW-1185">Reference proteome</keyword>
<evidence type="ECO:0008006" key="3">
    <source>
        <dbReference type="Google" id="ProtNLM"/>
    </source>
</evidence>
<gene>
    <name evidence="1" type="ORF">GR167_14770</name>
</gene>
<protein>
    <recommendedName>
        <fullName evidence="3">DUF3299 domain-containing protein</fullName>
    </recommendedName>
</protein>
<dbReference type="Proteomes" id="UP000479043">
    <property type="component" value="Unassembled WGS sequence"/>
</dbReference>
<name>A0A6L8LTV7_9RHOB</name>
<evidence type="ECO:0000313" key="2">
    <source>
        <dbReference type="Proteomes" id="UP000479043"/>
    </source>
</evidence>
<dbReference type="EMBL" id="WWEN01000006">
    <property type="protein sequence ID" value="MYM56579.1"/>
    <property type="molecule type" value="Genomic_DNA"/>
</dbReference>
<comment type="caution">
    <text evidence="1">The sequence shown here is derived from an EMBL/GenBank/DDBJ whole genome shotgun (WGS) entry which is preliminary data.</text>
</comment>
<sequence>MQTSHFAIAAVFGATAATAQPDAWHLLNQIGIEEIVTETTYEVRKTYPAEIENGVQGFEITGYAAPMIPGEAVRELILVSDMGLCPFCGSADHGASLQVSLASPIAMGDEAQRITLRGTLNRVDDPETWQAVILQDAEIVTR</sequence>
<proteinExistence type="predicted"/>
<accession>A0A6L8LTV7</accession>
<dbReference type="RefSeq" id="WP_160974476.1">
    <property type="nucleotide sequence ID" value="NZ_WWEN01000006.1"/>
</dbReference>
<dbReference type="AlphaFoldDB" id="A0A6L8LTV7"/>
<evidence type="ECO:0000313" key="1">
    <source>
        <dbReference type="EMBL" id="MYM56579.1"/>
    </source>
</evidence>
<reference evidence="1 2" key="1">
    <citation type="submission" date="2020-01" db="EMBL/GenBank/DDBJ databases">
        <authorList>
            <person name="Chen S."/>
        </authorList>
    </citation>
    <scope>NUCLEOTIDE SEQUENCE [LARGE SCALE GENOMIC DNA]</scope>
    <source>
        <strain evidence="1 2">GS-10</strain>
    </source>
</reference>
<organism evidence="1 2">
    <name type="scientific">Thalassovita mangrovi</name>
    <dbReference type="NCBI Taxonomy" id="2692236"/>
    <lineage>
        <taxon>Bacteria</taxon>
        <taxon>Pseudomonadati</taxon>
        <taxon>Pseudomonadota</taxon>
        <taxon>Alphaproteobacteria</taxon>
        <taxon>Rhodobacterales</taxon>
        <taxon>Roseobacteraceae</taxon>
        <taxon>Thalassovita</taxon>
    </lineage>
</organism>